<sequence length="641" mass="71854">MPEHAMSEEEEPSVVQVSTQYAVSLLEKLHGFYERSVLTDVVLVAEGAEFPCHRTVLAASSAYFRAMFTSGLSESKQSHVSLQGVEAATLRPIVQYAYTGQLQLDEYNVEQLFETASFLQVEEVVHQCCAYLLKKVSAESCLHLLAFADAYSCLELKQVARRMVEHRFPALCRQEQFLQLQPQLLMEVLGSDNLNVEKEETVREAAMLWLEYSPSSRSQYLSAVLGHIRIDALSEVTQRAWFQGLPPNDKSVVVQGLYKSMPRFFKPRLGMTKEEMLVFMEVPSGEGPPGPMALASQVSICYSPQAGKVYKLSSLPAGLRKLGVLVTPDNDVYVAGGTTPTRNSAGRVSLSPLGLRSAVNSLYWLDAQQNTWVSRAGMVQTRIQPSLVNCCGQLYAIGGDVNDLESHRRSVERYDVRRDEWTTVAPAPFGWQWCATVEARGRIYAMAHDCTFSYDPAADSWVEVAPRRSSRCFASAVSLLQYIYYIGGLHTSGGHCGSLRMPSGTLDSSSIMVEAYNLDTDVWEERASIPARRFSDPCVRAFVLLGSLCVFLRESHLAERPRYAIYRYDSITDRWELLQQIHERVLWDLGRDFKCTVAKLYPSCLTETPWKPPPPTALNPYGELDSFEDYDDEEGIVIPPD</sequence>
<dbReference type="PROSITE" id="PS50097">
    <property type="entry name" value="BTB"/>
    <property type="match status" value="1"/>
</dbReference>
<dbReference type="InterPro" id="IPR006652">
    <property type="entry name" value="Kelch_1"/>
</dbReference>
<dbReference type="InterPro" id="IPR000210">
    <property type="entry name" value="BTB/POZ_dom"/>
</dbReference>
<organism evidence="4 5">
    <name type="scientific">Eptatretus burgeri</name>
    <name type="common">Inshore hagfish</name>
    <dbReference type="NCBI Taxonomy" id="7764"/>
    <lineage>
        <taxon>Eukaryota</taxon>
        <taxon>Metazoa</taxon>
        <taxon>Chordata</taxon>
        <taxon>Craniata</taxon>
        <taxon>Vertebrata</taxon>
        <taxon>Cyclostomata</taxon>
        <taxon>Myxini</taxon>
        <taxon>Myxiniformes</taxon>
        <taxon>Myxinidae</taxon>
        <taxon>Eptatretinae</taxon>
        <taxon>Eptatretus</taxon>
    </lineage>
</organism>
<evidence type="ECO:0000256" key="1">
    <source>
        <dbReference type="ARBA" id="ARBA00022441"/>
    </source>
</evidence>
<dbReference type="OMA" id="CEKDEWT"/>
<dbReference type="SUPFAM" id="SSF54695">
    <property type="entry name" value="POZ domain"/>
    <property type="match status" value="1"/>
</dbReference>
<dbReference type="SMART" id="SM00612">
    <property type="entry name" value="Kelch"/>
    <property type="match status" value="3"/>
</dbReference>
<dbReference type="Proteomes" id="UP000694388">
    <property type="component" value="Unplaced"/>
</dbReference>
<dbReference type="PIRSF" id="PIRSF037037">
    <property type="entry name" value="Kelch-like_protein_gigaxonin"/>
    <property type="match status" value="1"/>
</dbReference>
<dbReference type="PANTHER" id="PTHR45632:SF3">
    <property type="entry name" value="KELCH-LIKE PROTEIN 32"/>
    <property type="match status" value="1"/>
</dbReference>
<proteinExistence type="predicted"/>
<evidence type="ECO:0000313" key="4">
    <source>
        <dbReference type="Ensembl" id="ENSEBUP00000003685.1"/>
    </source>
</evidence>
<accession>A0A8C4PXH9</accession>
<dbReference type="Gene3D" id="2.120.10.80">
    <property type="entry name" value="Kelch-type beta propeller"/>
    <property type="match status" value="1"/>
</dbReference>
<dbReference type="Pfam" id="PF07707">
    <property type="entry name" value="BACK"/>
    <property type="match status" value="1"/>
</dbReference>
<evidence type="ECO:0000313" key="5">
    <source>
        <dbReference type="Proteomes" id="UP000694388"/>
    </source>
</evidence>
<keyword evidence="2" id="KW-0677">Repeat</keyword>
<feature type="domain" description="BTB" evidence="3">
    <location>
        <begin position="39"/>
        <end position="106"/>
    </location>
</feature>
<dbReference type="GeneTree" id="ENSGT00940000156069"/>
<dbReference type="Pfam" id="PF01344">
    <property type="entry name" value="Kelch_1"/>
    <property type="match status" value="1"/>
</dbReference>
<dbReference type="Gene3D" id="1.25.40.420">
    <property type="match status" value="1"/>
</dbReference>
<dbReference type="SMART" id="SM00875">
    <property type="entry name" value="BACK"/>
    <property type="match status" value="1"/>
</dbReference>
<dbReference type="InterPro" id="IPR011705">
    <property type="entry name" value="BACK"/>
</dbReference>
<dbReference type="AlphaFoldDB" id="A0A8C4PXH9"/>
<dbReference type="SUPFAM" id="SSF117281">
    <property type="entry name" value="Kelch motif"/>
    <property type="match status" value="1"/>
</dbReference>
<keyword evidence="5" id="KW-1185">Reference proteome</keyword>
<protein>
    <submittedName>
        <fullName evidence="4">Kelch repeat and BTB (POZ) domain containing 2</fullName>
    </submittedName>
</protein>
<dbReference type="Pfam" id="PF00651">
    <property type="entry name" value="BTB"/>
    <property type="match status" value="1"/>
</dbReference>
<dbReference type="Gene3D" id="3.30.710.10">
    <property type="entry name" value="Potassium Channel Kv1.1, Chain A"/>
    <property type="match status" value="1"/>
</dbReference>
<keyword evidence="1" id="KW-0880">Kelch repeat</keyword>
<dbReference type="PANTHER" id="PTHR45632">
    <property type="entry name" value="LD33804P"/>
    <property type="match status" value="1"/>
</dbReference>
<reference evidence="4" key="2">
    <citation type="submission" date="2025-09" db="UniProtKB">
        <authorList>
            <consortium name="Ensembl"/>
        </authorList>
    </citation>
    <scope>IDENTIFICATION</scope>
</reference>
<dbReference type="InterPro" id="IPR011333">
    <property type="entry name" value="SKP1/BTB/POZ_sf"/>
</dbReference>
<dbReference type="FunFam" id="1.25.40.420:FF:000001">
    <property type="entry name" value="Kelch-like family member 12"/>
    <property type="match status" value="1"/>
</dbReference>
<dbReference type="InterPro" id="IPR015915">
    <property type="entry name" value="Kelch-typ_b-propeller"/>
</dbReference>
<name>A0A8C4PXH9_EPTBU</name>
<evidence type="ECO:0000259" key="3">
    <source>
        <dbReference type="PROSITE" id="PS50097"/>
    </source>
</evidence>
<dbReference type="InterPro" id="IPR017096">
    <property type="entry name" value="BTB-kelch_protein"/>
</dbReference>
<evidence type="ECO:0000256" key="2">
    <source>
        <dbReference type="ARBA" id="ARBA00022737"/>
    </source>
</evidence>
<dbReference type="Ensembl" id="ENSEBUT00000004069.1">
    <property type="protein sequence ID" value="ENSEBUP00000003685.1"/>
    <property type="gene ID" value="ENSEBUG00000002650.1"/>
</dbReference>
<reference evidence="4" key="1">
    <citation type="submission" date="2025-08" db="UniProtKB">
        <authorList>
            <consortium name="Ensembl"/>
        </authorList>
    </citation>
    <scope>IDENTIFICATION</scope>
</reference>
<dbReference type="SMART" id="SM00225">
    <property type="entry name" value="BTB"/>
    <property type="match status" value="1"/>
</dbReference>